<reference evidence="2" key="1">
    <citation type="submission" date="2023-03" db="EMBL/GenBank/DDBJ databases">
        <title>Massive genome expansion in bonnet fungi (Mycena s.s.) driven by repeated elements and novel gene families across ecological guilds.</title>
        <authorList>
            <consortium name="Lawrence Berkeley National Laboratory"/>
            <person name="Harder C.B."/>
            <person name="Miyauchi S."/>
            <person name="Viragh M."/>
            <person name="Kuo A."/>
            <person name="Thoen E."/>
            <person name="Andreopoulos B."/>
            <person name="Lu D."/>
            <person name="Skrede I."/>
            <person name="Drula E."/>
            <person name="Henrissat B."/>
            <person name="Morin E."/>
            <person name="Kohler A."/>
            <person name="Barry K."/>
            <person name="LaButti K."/>
            <person name="Morin E."/>
            <person name="Salamov A."/>
            <person name="Lipzen A."/>
            <person name="Mereny Z."/>
            <person name="Hegedus B."/>
            <person name="Baldrian P."/>
            <person name="Stursova M."/>
            <person name="Weitz H."/>
            <person name="Taylor A."/>
            <person name="Grigoriev I.V."/>
            <person name="Nagy L.G."/>
            <person name="Martin F."/>
            <person name="Kauserud H."/>
        </authorList>
    </citation>
    <scope>NUCLEOTIDE SEQUENCE</scope>
    <source>
        <strain evidence="2">CBHHK002</strain>
    </source>
</reference>
<evidence type="ECO:0000313" key="2">
    <source>
        <dbReference type="EMBL" id="KAJ7336821.1"/>
    </source>
</evidence>
<feature type="region of interest" description="Disordered" evidence="1">
    <location>
        <begin position="38"/>
        <end position="80"/>
    </location>
</feature>
<accession>A0AAD6ZS53</accession>
<dbReference type="EMBL" id="JARIHO010000030">
    <property type="protein sequence ID" value="KAJ7336821.1"/>
    <property type="molecule type" value="Genomic_DNA"/>
</dbReference>
<protein>
    <submittedName>
        <fullName evidence="2">Uncharacterized protein</fullName>
    </submittedName>
</protein>
<comment type="caution">
    <text evidence="2">The sequence shown here is derived from an EMBL/GenBank/DDBJ whole genome shotgun (WGS) entry which is preliminary data.</text>
</comment>
<keyword evidence="3" id="KW-1185">Reference proteome</keyword>
<dbReference type="AlphaFoldDB" id="A0AAD6ZS53"/>
<evidence type="ECO:0000256" key="1">
    <source>
        <dbReference type="SAM" id="MobiDB-lite"/>
    </source>
</evidence>
<dbReference type="Proteomes" id="UP001218218">
    <property type="component" value="Unassembled WGS sequence"/>
</dbReference>
<proteinExistence type="predicted"/>
<gene>
    <name evidence="2" type="ORF">DFH08DRAFT_281160</name>
</gene>
<organism evidence="2 3">
    <name type="scientific">Mycena albidolilacea</name>
    <dbReference type="NCBI Taxonomy" id="1033008"/>
    <lineage>
        <taxon>Eukaryota</taxon>
        <taxon>Fungi</taxon>
        <taxon>Dikarya</taxon>
        <taxon>Basidiomycota</taxon>
        <taxon>Agaricomycotina</taxon>
        <taxon>Agaricomycetes</taxon>
        <taxon>Agaricomycetidae</taxon>
        <taxon>Agaricales</taxon>
        <taxon>Marasmiineae</taxon>
        <taxon>Mycenaceae</taxon>
        <taxon>Mycena</taxon>
    </lineage>
</organism>
<sequence>MPQFYPGNVPENCPRCSTLFAQYHPSLRLGAASRTASTFPSFDVSGRQQLDHVEQPPRPGLTSLRRAPKLSPPTLVYEGPSHRRPIILHHHEPTPYRTEPTAGTMTIFEGPTHPGRQCQRPGVHSGKTPLPDGQKTKLAMGAATADAGGLTPAANSWYVTEVTLQAPLK</sequence>
<name>A0AAD6ZS53_9AGAR</name>
<evidence type="ECO:0000313" key="3">
    <source>
        <dbReference type="Proteomes" id="UP001218218"/>
    </source>
</evidence>